<dbReference type="EMBL" id="MHCP01000015">
    <property type="protein sequence ID" value="OGY24083.1"/>
    <property type="molecule type" value="Genomic_DNA"/>
</dbReference>
<sequence>MDKEVFKQFKQHFGEEWSCNCGSSFESEWLEIMAQTDNSLLARYNCQVCGGEQFFAVGVSAGDKLNKEITEVPMAAISSDDALDIKSEISKLTFKQIRALGRRKVIAKTSIQKPTRG</sequence>
<dbReference type="AlphaFoldDB" id="A0A1G1W8T1"/>
<accession>A0A1G1W8T1</accession>
<gene>
    <name evidence="1" type="ORF">A2172_00880</name>
</gene>
<dbReference type="STRING" id="1802593.A2172_00880"/>
<organism evidence="1 2">
    <name type="scientific">Candidatus Woykebacteria bacterium RBG_13_40_15</name>
    <dbReference type="NCBI Taxonomy" id="1802593"/>
    <lineage>
        <taxon>Bacteria</taxon>
        <taxon>Candidatus Woykeibacteriota</taxon>
    </lineage>
</organism>
<comment type="caution">
    <text evidence="1">The sequence shown here is derived from an EMBL/GenBank/DDBJ whole genome shotgun (WGS) entry which is preliminary data.</text>
</comment>
<evidence type="ECO:0000313" key="1">
    <source>
        <dbReference type="EMBL" id="OGY24083.1"/>
    </source>
</evidence>
<evidence type="ECO:0000313" key="2">
    <source>
        <dbReference type="Proteomes" id="UP000176631"/>
    </source>
</evidence>
<proteinExistence type="predicted"/>
<protein>
    <submittedName>
        <fullName evidence="1">Uncharacterized protein</fullName>
    </submittedName>
</protein>
<reference evidence="1 2" key="1">
    <citation type="journal article" date="2016" name="Nat. Commun.">
        <title>Thousands of microbial genomes shed light on interconnected biogeochemical processes in an aquifer system.</title>
        <authorList>
            <person name="Anantharaman K."/>
            <person name="Brown C.T."/>
            <person name="Hug L.A."/>
            <person name="Sharon I."/>
            <person name="Castelle C.J."/>
            <person name="Probst A.J."/>
            <person name="Thomas B.C."/>
            <person name="Singh A."/>
            <person name="Wilkins M.J."/>
            <person name="Karaoz U."/>
            <person name="Brodie E.L."/>
            <person name="Williams K.H."/>
            <person name="Hubbard S.S."/>
            <person name="Banfield J.F."/>
        </authorList>
    </citation>
    <scope>NUCLEOTIDE SEQUENCE [LARGE SCALE GENOMIC DNA]</scope>
</reference>
<name>A0A1G1W8T1_9BACT</name>
<dbReference type="Proteomes" id="UP000176631">
    <property type="component" value="Unassembled WGS sequence"/>
</dbReference>